<evidence type="ECO:0000256" key="4">
    <source>
        <dbReference type="ARBA" id="ARBA00022475"/>
    </source>
</evidence>
<keyword evidence="4" id="KW-1003">Cell membrane</keyword>
<dbReference type="GO" id="GO:0016323">
    <property type="term" value="C:basolateral plasma membrane"/>
    <property type="evidence" value="ECO:0007669"/>
    <property type="project" value="UniProtKB-SubCell"/>
</dbReference>
<evidence type="ECO:0000256" key="7">
    <source>
        <dbReference type="ARBA" id="ARBA00022692"/>
    </source>
</evidence>
<name>A0A836D883_SHEEP</name>
<dbReference type="NCBIfam" id="TIGR01107">
    <property type="entry name" value="Na_K_ATPase_bet"/>
    <property type="match status" value="1"/>
</dbReference>
<evidence type="ECO:0000256" key="5">
    <source>
        <dbReference type="ARBA" id="ARBA00022538"/>
    </source>
</evidence>
<sequence>MTKTDKKSFNQSLAEWKLFIYNRTTGEFLGRTAKSWGLILLFYLVFYGFLAALFSFTMWAMLQTLNDEVPKYRDQIPSPGLMVFPKPVSALDFSFSLSDLESYQGYIDDLKKFLKPYGLEEQKNLTDCTSGTFFEQKGPEYTACQFPLALLEACSGVDDPTFGYQEGKPCILVKMNRIIGLKPQGEPRIDYLKYFPYYGKKLHGSYLQPLVAVQVSFGSDGDVKEVMVECKIDGSPNLKTQNDRDKFLGRVAFKITMHA</sequence>
<evidence type="ECO:0000313" key="22">
    <source>
        <dbReference type="Proteomes" id="UP000664991"/>
    </source>
</evidence>
<dbReference type="GO" id="GO:0001671">
    <property type="term" value="F:ATPase activator activity"/>
    <property type="evidence" value="ECO:0007669"/>
    <property type="project" value="TreeGrafter"/>
</dbReference>
<keyword evidence="5" id="KW-0633">Potassium transport</keyword>
<evidence type="ECO:0000256" key="12">
    <source>
        <dbReference type="ARBA" id="ARBA00023065"/>
    </source>
</evidence>
<dbReference type="PANTHER" id="PTHR11523">
    <property type="entry name" value="SODIUM/POTASSIUM-DEPENDENT ATPASE BETA SUBUNIT"/>
    <property type="match status" value="1"/>
</dbReference>
<gene>
    <name evidence="21" type="ORF">JEQ12_001749</name>
</gene>
<evidence type="ECO:0000256" key="15">
    <source>
        <dbReference type="ARBA" id="ARBA00023180"/>
    </source>
</evidence>
<evidence type="ECO:0000313" key="21">
    <source>
        <dbReference type="EMBL" id="KAG5216173.1"/>
    </source>
</evidence>
<comment type="caution">
    <text evidence="21">The sequence shown here is derived from an EMBL/GenBank/DDBJ whole genome shotgun (WGS) entry which is preliminary data.</text>
</comment>
<evidence type="ECO:0000256" key="8">
    <source>
        <dbReference type="ARBA" id="ARBA00022958"/>
    </source>
</evidence>
<evidence type="ECO:0000256" key="10">
    <source>
        <dbReference type="ARBA" id="ARBA00022989"/>
    </source>
</evidence>
<evidence type="ECO:0000256" key="11">
    <source>
        <dbReference type="ARBA" id="ARBA00023053"/>
    </source>
</evidence>
<dbReference type="GO" id="GO:0005890">
    <property type="term" value="C:sodium:potassium-exchanging ATPase complex"/>
    <property type="evidence" value="ECO:0007669"/>
    <property type="project" value="InterPro"/>
</dbReference>
<keyword evidence="11" id="KW-0915">Sodium</keyword>
<evidence type="ECO:0000256" key="14">
    <source>
        <dbReference type="ARBA" id="ARBA00023157"/>
    </source>
</evidence>
<comment type="subcellular location">
    <subcellularLocation>
        <location evidence="1">Apical cell membrane</location>
        <topology evidence="1">Single-pass type II membrane protein</topology>
    </subcellularLocation>
    <subcellularLocation>
        <location evidence="18">Basolateral cell membrane</location>
        <topology evidence="18">Single-pass type II membrane protein</topology>
    </subcellularLocation>
    <subcellularLocation>
        <location evidence="20">Membrane</location>
    </subcellularLocation>
</comment>
<reference evidence="21 22" key="1">
    <citation type="submission" date="2020-12" db="EMBL/GenBank/DDBJ databases">
        <title>De novo assembly of Tibetan sheep genome.</title>
        <authorList>
            <person name="Li X."/>
        </authorList>
    </citation>
    <scope>NUCLEOTIDE SEQUENCE [LARGE SCALE GENOMIC DNA]</scope>
    <source>
        <tissue evidence="21">Heart</tissue>
    </source>
</reference>
<accession>A0A836D883</accession>
<dbReference type="EMBL" id="JAEMGP010000001">
    <property type="protein sequence ID" value="KAG5216173.1"/>
    <property type="molecule type" value="Genomic_DNA"/>
</dbReference>
<evidence type="ECO:0000256" key="13">
    <source>
        <dbReference type="ARBA" id="ARBA00023136"/>
    </source>
</evidence>
<keyword evidence="16" id="KW-0739">Sodium transport</keyword>
<comment type="similarity">
    <text evidence="2 20">Belongs to the X(+)/potassium ATPases subunit beta family.</text>
</comment>
<keyword evidence="7 20" id="KW-0812">Transmembrane</keyword>
<evidence type="ECO:0000256" key="9">
    <source>
        <dbReference type="ARBA" id="ARBA00022968"/>
    </source>
</evidence>
<dbReference type="GO" id="GO:1990573">
    <property type="term" value="P:potassium ion import across plasma membrane"/>
    <property type="evidence" value="ECO:0007669"/>
    <property type="project" value="TreeGrafter"/>
</dbReference>
<dbReference type="AlphaFoldDB" id="A0A836D883"/>
<dbReference type="PROSITE" id="PS00390">
    <property type="entry name" value="ATPASE_NA_K_BETA_1"/>
    <property type="match status" value="1"/>
</dbReference>
<keyword evidence="13 20" id="KW-0472">Membrane</keyword>
<comment type="function">
    <text evidence="17">This is the non-catalytic component of the active enzyme, which catalyzes the hydrolysis of ATP coupled with the exchange of Na(+) and K(+) ions across the plasma membrane. The exact function of the beta-3 subunit is not known.</text>
</comment>
<organism evidence="21 22">
    <name type="scientific">Ovis aries</name>
    <name type="common">Sheep</name>
    <dbReference type="NCBI Taxonomy" id="9940"/>
    <lineage>
        <taxon>Eukaryota</taxon>
        <taxon>Metazoa</taxon>
        <taxon>Chordata</taxon>
        <taxon>Craniata</taxon>
        <taxon>Vertebrata</taxon>
        <taxon>Euteleostomi</taxon>
        <taxon>Mammalia</taxon>
        <taxon>Eutheria</taxon>
        <taxon>Laurasiatheria</taxon>
        <taxon>Artiodactyla</taxon>
        <taxon>Ruminantia</taxon>
        <taxon>Pecora</taxon>
        <taxon>Bovidae</taxon>
        <taxon>Caprinae</taxon>
        <taxon>Ovis</taxon>
    </lineage>
</organism>
<evidence type="ECO:0000256" key="17">
    <source>
        <dbReference type="ARBA" id="ARBA00037667"/>
    </source>
</evidence>
<evidence type="ECO:0000256" key="1">
    <source>
        <dbReference type="ARBA" id="ARBA00004655"/>
    </source>
</evidence>
<dbReference type="GO" id="GO:0030007">
    <property type="term" value="P:intracellular potassium ion homeostasis"/>
    <property type="evidence" value="ECO:0007669"/>
    <property type="project" value="TreeGrafter"/>
</dbReference>
<evidence type="ECO:0000256" key="19">
    <source>
        <dbReference type="ARBA" id="ARBA00038625"/>
    </source>
</evidence>
<keyword evidence="10 20" id="KW-1133">Transmembrane helix</keyword>
<keyword evidence="9" id="KW-0735">Signal-anchor</keyword>
<keyword evidence="15" id="KW-0325">Glycoprotein</keyword>
<proteinExistence type="inferred from homology"/>
<evidence type="ECO:0000256" key="3">
    <source>
        <dbReference type="ARBA" id="ARBA00022448"/>
    </source>
</evidence>
<keyword evidence="3 20" id="KW-0813">Transport</keyword>
<evidence type="ECO:0000256" key="16">
    <source>
        <dbReference type="ARBA" id="ARBA00023201"/>
    </source>
</evidence>
<dbReference type="Pfam" id="PF00287">
    <property type="entry name" value="Na_K-ATPase"/>
    <property type="match status" value="2"/>
</dbReference>
<dbReference type="GO" id="GO:0036376">
    <property type="term" value="P:sodium ion export across plasma membrane"/>
    <property type="evidence" value="ECO:0007669"/>
    <property type="project" value="TreeGrafter"/>
</dbReference>
<dbReference type="PANTHER" id="PTHR11523:SF47">
    <property type="entry name" value="SODIUM_POTASSIUM-TRANSPORTING ATPASE SUBUNIT BETA-3"/>
    <property type="match status" value="1"/>
</dbReference>
<protein>
    <recommendedName>
        <fullName evidence="20">Sodium/potassium-transporting ATPase subunit beta</fullName>
    </recommendedName>
</protein>
<keyword evidence="8" id="KW-0630">Potassium</keyword>
<feature type="transmembrane region" description="Helical" evidence="20">
    <location>
        <begin position="38"/>
        <end position="62"/>
    </location>
</feature>
<dbReference type="Gene3D" id="2.60.40.1660">
    <property type="entry name" value="Na, k-atpase alpha subunit"/>
    <property type="match status" value="2"/>
</dbReference>
<evidence type="ECO:0000256" key="6">
    <source>
        <dbReference type="ARBA" id="ARBA00022607"/>
    </source>
</evidence>
<keyword evidence="6" id="KW-0740">Sodium/potassium transport</keyword>
<dbReference type="GO" id="GO:0006883">
    <property type="term" value="P:intracellular sodium ion homeostasis"/>
    <property type="evidence" value="ECO:0007669"/>
    <property type="project" value="TreeGrafter"/>
</dbReference>
<evidence type="ECO:0000256" key="2">
    <source>
        <dbReference type="ARBA" id="ARBA00005876"/>
    </source>
</evidence>
<evidence type="ECO:0000256" key="18">
    <source>
        <dbReference type="ARBA" id="ARBA00037810"/>
    </source>
</evidence>
<keyword evidence="14" id="KW-1015">Disulfide bond</keyword>
<keyword evidence="12 20" id="KW-0406">Ion transport</keyword>
<dbReference type="InterPro" id="IPR038702">
    <property type="entry name" value="Na/K_ATPase_sub_beta_sf"/>
</dbReference>
<comment type="subunit">
    <text evidence="19">The sodium/potassium-transporting ATPase is composed of a catalytic alpha subunit, an auxiliary non-catalytic beta subunit and an additional regulatory subunit. Interacts with catalytic alpha subunit ATP12A.</text>
</comment>
<dbReference type="GO" id="GO:0016324">
    <property type="term" value="C:apical plasma membrane"/>
    <property type="evidence" value="ECO:0007669"/>
    <property type="project" value="UniProtKB-SubCell"/>
</dbReference>
<dbReference type="Proteomes" id="UP000664991">
    <property type="component" value="Unassembled WGS sequence"/>
</dbReference>
<evidence type="ECO:0000256" key="20">
    <source>
        <dbReference type="RuleBase" id="RU362099"/>
    </source>
</evidence>
<dbReference type="InterPro" id="IPR000402">
    <property type="entry name" value="Na/K_ATPase_sub_beta"/>
</dbReference>